<dbReference type="EMBL" id="JACCCZ010000001">
    <property type="protein sequence ID" value="NYG02205.1"/>
    <property type="molecule type" value="Genomic_DNA"/>
</dbReference>
<keyword evidence="10" id="KW-1185">Reference proteome</keyword>
<dbReference type="Proteomes" id="UP000549695">
    <property type="component" value="Unassembled WGS sequence"/>
</dbReference>
<dbReference type="GO" id="GO:0008488">
    <property type="term" value="F:gamma-glutamyl carboxylase activity"/>
    <property type="evidence" value="ECO:0007669"/>
    <property type="project" value="InterPro"/>
</dbReference>
<dbReference type="PANTHER" id="PTHR12639">
    <property type="entry name" value="VITAMIN K-DEPENDENT GAMMA-CARBOXYLASE"/>
    <property type="match status" value="1"/>
</dbReference>
<keyword evidence="6" id="KW-0456">Lyase</keyword>
<feature type="transmembrane region" description="Helical" evidence="7">
    <location>
        <begin position="235"/>
        <end position="253"/>
    </location>
</feature>
<feature type="transmembrane region" description="Helical" evidence="7">
    <location>
        <begin position="134"/>
        <end position="154"/>
    </location>
</feature>
<protein>
    <recommendedName>
        <fullName evidence="8">HTTM-like domain-containing protein</fullName>
    </recommendedName>
</protein>
<evidence type="ECO:0000259" key="8">
    <source>
        <dbReference type="SMART" id="SM00752"/>
    </source>
</evidence>
<dbReference type="InterPro" id="IPR053934">
    <property type="entry name" value="HTTM_dom"/>
</dbReference>
<dbReference type="SMART" id="SM00752">
    <property type="entry name" value="HTTM"/>
    <property type="match status" value="1"/>
</dbReference>
<evidence type="ECO:0000256" key="4">
    <source>
        <dbReference type="ARBA" id="ARBA00023136"/>
    </source>
</evidence>
<feature type="transmembrane region" description="Helical" evidence="7">
    <location>
        <begin position="12"/>
        <end position="33"/>
    </location>
</feature>
<dbReference type="PANTHER" id="PTHR12639:SF7">
    <property type="entry name" value="HTTM DOMAIN-CONTAINING PROTEIN"/>
    <property type="match status" value="1"/>
</dbReference>
<feature type="transmembrane region" description="Helical" evidence="7">
    <location>
        <begin position="53"/>
        <end position="72"/>
    </location>
</feature>
<reference evidence="9 10" key="1">
    <citation type="submission" date="2020-07" db="EMBL/GenBank/DDBJ databases">
        <title>Sequencing the genomes of 1000 actinobacteria strains.</title>
        <authorList>
            <person name="Klenk H.-P."/>
        </authorList>
    </citation>
    <scope>NUCLEOTIDE SEQUENCE [LARGE SCALE GENOMIC DNA]</scope>
    <source>
        <strain evidence="9 10">DSM 44749</strain>
    </source>
</reference>
<evidence type="ECO:0000256" key="7">
    <source>
        <dbReference type="SAM" id="Phobius"/>
    </source>
</evidence>
<feature type="transmembrane region" description="Helical" evidence="7">
    <location>
        <begin position="174"/>
        <end position="201"/>
    </location>
</feature>
<sequence length="286" mass="29998">MLRLPDTLPARPLAGYRILVGLVAGLKAVELGASPLLGTRAGPLFGVGPTLPAPVWLALGAVMGLAALAVVVGWNARAAALLVGLCTAGFVWGAGYYSNHTYLLFTAAVLLSFSDCDAAWSLRSRRGHGADRVWAAPVLVLRAQITIVYFYAAISKIRPDFLSGNGLASWTWDSVLVPAAMLTPVFLVPMAFGAVLTELFVAFGLWSSRLRPVAVVAGTGLHLGMIAMLSDGLHAAIELGLFATLTCGGYLLFADRVPVVGGLPGALVVPRQRRSEPALPSTVTRR</sequence>
<comment type="subcellular location">
    <subcellularLocation>
        <location evidence="1">Endomembrane system</location>
        <topology evidence="1">Multi-pass membrane protein</topology>
    </subcellularLocation>
</comment>
<keyword evidence="5" id="KW-1015">Disulfide bond</keyword>
<keyword evidence="4 7" id="KW-0472">Membrane</keyword>
<proteinExistence type="predicted"/>
<organism evidence="9 10">
    <name type="scientific">Pseudonocardia alni</name>
    <name type="common">Amycolata alni</name>
    <dbReference type="NCBI Taxonomy" id="33907"/>
    <lineage>
        <taxon>Bacteria</taxon>
        <taxon>Bacillati</taxon>
        <taxon>Actinomycetota</taxon>
        <taxon>Actinomycetes</taxon>
        <taxon>Pseudonocardiales</taxon>
        <taxon>Pseudonocardiaceae</taxon>
        <taxon>Pseudonocardia</taxon>
    </lineage>
</organism>
<dbReference type="GeneID" id="98052250"/>
<keyword evidence="2 7" id="KW-0812">Transmembrane</keyword>
<dbReference type="GO" id="GO:0019842">
    <property type="term" value="F:vitamin binding"/>
    <property type="evidence" value="ECO:0007669"/>
    <property type="project" value="TreeGrafter"/>
</dbReference>
<name>A0A852W7A9_PSEA5</name>
<evidence type="ECO:0000256" key="1">
    <source>
        <dbReference type="ARBA" id="ARBA00004127"/>
    </source>
</evidence>
<dbReference type="InterPro" id="IPR011020">
    <property type="entry name" value="HTTM-like"/>
</dbReference>
<dbReference type="RefSeq" id="WP_179761180.1">
    <property type="nucleotide sequence ID" value="NZ_BAAAJZ010000001.1"/>
</dbReference>
<dbReference type="GO" id="GO:0012505">
    <property type="term" value="C:endomembrane system"/>
    <property type="evidence" value="ECO:0007669"/>
    <property type="project" value="UniProtKB-SubCell"/>
</dbReference>
<feature type="domain" description="HTTM-like" evidence="8">
    <location>
        <begin position="5"/>
        <end position="247"/>
    </location>
</feature>
<dbReference type="AlphaFoldDB" id="A0A852W7A9"/>
<evidence type="ECO:0000256" key="5">
    <source>
        <dbReference type="ARBA" id="ARBA00023157"/>
    </source>
</evidence>
<gene>
    <name evidence="9" type="ORF">HDA37_002490</name>
</gene>
<evidence type="ECO:0000256" key="6">
    <source>
        <dbReference type="ARBA" id="ARBA00023239"/>
    </source>
</evidence>
<feature type="transmembrane region" description="Helical" evidence="7">
    <location>
        <begin position="79"/>
        <end position="97"/>
    </location>
</feature>
<keyword evidence="3 7" id="KW-1133">Transmembrane helix</keyword>
<evidence type="ECO:0000256" key="3">
    <source>
        <dbReference type="ARBA" id="ARBA00022989"/>
    </source>
</evidence>
<evidence type="ECO:0000256" key="2">
    <source>
        <dbReference type="ARBA" id="ARBA00022692"/>
    </source>
</evidence>
<dbReference type="Pfam" id="PF05090">
    <property type="entry name" value="HTTM"/>
    <property type="match status" value="1"/>
</dbReference>
<evidence type="ECO:0000313" key="10">
    <source>
        <dbReference type="Proteomes" id="UP000549695"/>
    </source>
</evidence>
<accession>A0A852W7A9</accession>
<dbReference type="InterPro" id="IPR007782">
    <property type="entry name" value="VKG_COase"/>
</dbReference>
<comment type="caution">
    <text evidence="9">The sequence shown here is derived from an EMBL/GenBank/DDBJ whole genome shotgun (WGS) entry which is preliminary data.</text>
</comment>
<evidence type="ECO:0000313" key="9">
    <source>
        <dbReference type="EMBL" id="NYG02205.1"/>
    </source>
</evidence>